<dbReference type="GO" id="GO:1901982">
    <property type="term" value="F:maltose binding"/>
    <property type="evidence" value="ECO:0007669"/>
    <property type="project" value="TreeGrafter"/>
</dbReference>
<keyword evidence="2" id="KW-0813">Transport</keyword>
<dbReference type="Pfam" id="PF13416">
    <property type="entry name" value="SBP_bac_8"/>
    <property type="match status" value="1"/>
</dbReference>
<evidence type="ECO:0000313" key="6">
    <source>
        <dbReference type="Proteomes" id="UP000290602"/>
    </source>
</evidence>
<dbReference type="PANTHER" id="PTHR30061:SF50">
    <property type="entry name" value="MALTOSE_MALTODEXTRIN-BINDING PERIPLASMIC PROTEIN"/>
    <property type="match status" value="1"/>
</dbReference>
<dbReference type="Gene3D" id="3.40.190.10">
    <property type="entry name" value="Periplasmic binding protein-like II"/>
    <property type="match status" value="1"/>
</dbReference>
<proteinExistence type="inferred from homology"/>
<dbReference type="OrthoDB" id="9768630at2"/>
<feature type="chain" id="PRO_5038926024" evidence="4">
    <location>
        <begin position="24"/>
        <end position="424"/>
    </location>
</feature>
<evidence type="ECO:0000256" key="2">
    <source>
        <dbReference type="ARBA" id="ARBA00022448"/>
    </source>
</evidence>
<dbReference type="AlphaFoldDB" id="A0A4Q0VG94"/>
<evidence type="ECO:0000256" key="3">
    <source>
        <dbReference type="ARBA" id="ARBA00022729"/>
    </source>
</evidence>
<comment type="caution">
    <text evidence="5">The sequence shown here is derived from an EMBL/GenBank/DDBJ whole genome shotgun (WGS) entry which is preliminary data.</text>
</comment>
<dbReference type="RefSeq" id="WP_129033177.1">
    <property type="nucleotide sequence ID" value="NZ_QXIL01000026.1"/>
</dbReference>
<dbReference type="GO" id="GO:0055052">
    <property type="term" value="C:ATP-binding cassette (ABC) transporter complex, substrate-binding subunit-containing"/>
    <property type="evidence" value="ECO:0007669"/>
    <property type="project" value="TreeGrafter"/>
</dbReference>
<keyword evidence="6" id="KW-1185">Reference proteome</keyword>
<dbReference type="Proteomes" id="UP000290602">
    <property type="component" value="Unassembled WGS sequence"/>
</dbReference>
<feature type="signal peptide" evidence="4">
    <location>
        <begin position="1"/>
        <end position="23"/>
    </location>
</feature>
<sequence length="424" mass="47204">MKTHSWKKLSVLAIAVLAALSLTECGNSNKSSSGSSSKTTTITFWNGFTASDGTNLKKIVADYNKTNKDHVKVKMDQMSWDNFNEKLPTAITAKKAPDFVAMNYGDMAGYVHNGTMKDMSNFYNYKGVDKSNFEKSAVNMGKINGKSYFIPMQVQGNYLYWNKDLYKKAGINPNSKVKTIAQYMNYAKRIKALGNGVQGTYWSDFAQWSLVYGGSILNKSETKSTINNAANRKVLNQFRQMMYVEKLGNPSTQGVAVDNLMFAGKLGLEVSGPWLNEGMIKNKINYGVTQFPTLEKNGKKQAWLAGVGFGIPSSTDDSKTKAIYSFVKYWNSKKISKRWSQENKCAPYLKDVAADKQIKNDPVISELAKQTSYSKVMWSGNVHASDITNNVITPMCNKVVTGSDVNTQLKLADKKINKILKDNN</sequence>
<gene>
    <name evidence="5" type="ORF">DXH47_10050</name>
</gene>
<dbReference type="SUPFAM" id="SSF53850">
    <property type="entry name" value="Periplasmic binding protein-like II"/>
    <property type="match status" value="1"/>
</dbReference>
<name>A0A4Q0VG94_9LACO</name>
<dbReference type="EMBL" id="QXIL01000026">
    <property type="protein sequence ID" value="RXI76753.1"/>
    <property type="molecule type" value="Genomic_DNA"/>
</dbReference>
<protein>
    <submittedName>
        <fullName evidence="5">Extracellular solute-binding protein</fullName>
    </submittedName>
</protein>
<dbReference type="GO" id="GO:0015768">
    <property type="term" value="P:maltose transport"/>
    <property type="evidence" value="ECO:0007669"/>
    <property type="project" value="TreeGrafter"/>
</dbReference>
<dbReference type="InterPro" id="IPR006059">
    <property type="entry name" value="SBP"/>
</dbReference>
<dbReference type="PANTHER" id="PTHR30061">
    <property type="entry name" value="MALTOSE-BINDING PERIPLASMIC PROTEIN"/>
    <property type="match status" value="1"/>
</dbReference>
<evidence type="ECO:0000256" key="1">
    <source>
        <dbReference type="ARBA" id="ARBA00008520"/>
    </source>
</evidence>
<comment type="similarity">
    <text evidence="1">Belongs to the bacterial solute-binding protein 1 family.</text>
</comment>
<evidence type="ECO:0000313" key="5">
    <source>
        <dbReference type="EMBL" id="RXI76753.1"/>
    </source>
</evidence>
<keyword evidence="3 4" id="KW-0732">Signal</keyword>
<accession>A0A4Q0VG94</accession>
<evidence type="ECO:0000256" key="4">
    <source>
        <dbReference type="SAM" id="SignalP"/>
    </source>
</evidence>
<dbReference type="GO" id="GO:0042956">
    <property type="term" value="P:maltodextrin transmembrane transport"/>
    <property type="evidence" value="ECO:0007669"/>
    <property type="project" value="TreeGrafter"/>
</dbReference>
<reference evidence="5 6" key="1">
    <citation type="submission" date="2018-08" db="EMBL/GenBank/DDBJ databases">
        <title>Lactobacillus suantsai sp. nov., isolated from traditional fermented suan-tsai in Taiwan.</title>
        <authorList>
            <person name="Huang C.-H."/>
        </authorList>
    </citation>
    <scope>NUCLEOTIDE SEQUENCE [LARGE SCALE GENOMIC DNA]</scope>
    <source>
        <strain evidence="5 6">BCRC 12945</strain>
    </source>
</reference>
<organism evidence="5 6">
    <name type="scientific">Levilactobacillus suantsaii</name>
    <dbReference type="NCBI Taxonomy" id="2292255"/>
    <lineage>
        <taxon>Bacteria</taxon>
        <taxon>Bacillati</taxon>
        <taxon>Bacillota</taxon>
        <taxon>Bacilli</taxon>
        <taxon>Lactobacillales</taxon>
        <taxon>Lactobacillaceae</taxon>
        <taxon>Levilactobacillus</taxon>
    </lineage>
</organism>